<feature type="transmembrane region" description="Helical" evidence="5">
    <location>
        <begin position="6"/>
        <end position="24"/>
    </location>
</feature>
<dbReference type="PROSITE" id="PS00041">
    <property type="entry name" value="HTH_ARAC_FAMILY_1"/>
    <property type="match status" value="1"/>
</dbReference>
<evidence type="ECO:0000256" key="3">
    <source>
        <dbReference type="ARBA" id="ARBA00023163"/>
    </source>
</evidence>
<feature type="domain" description="HTH araC/xylS-type" evidence="6">
    <location>
        <begin position="230"/>
        <end position="339"/>
    </location>
</feature>
<dbReference type="PRINTS" id="PR00032">
    <property type="entry name" value="HTHARAC"/>
</dbReference>
<dbReference type="InterPro" id="IPR009057">
    <property type="entry name" value="Homeodomain-like_sf"/>
</dbReference>
<name>A0A1B1AKA5_9PROT</name>
<feature type="compositionally biased region" description="Basic and acidic residues" evidence="4">
    <location>
        <begin position="335"/>
        <end position="347"/>
    </location>
</feature>
<reference evidence="7 8" key="1">
    <citation type="submission" date="2015-11" db="EMBL/GenBank/DDBJ databases">
        <title>Whole-Genome Sequence of Candidatus Oderbacter manganicum from the National Park Lower Oder Valley, Germany.</title>
        <authorList>
            <person name="Braun B."/>
            <person name="Liere K."/>
            <person name="Szewzyk U."/>
        </authorList>
    </citation>
    <scope>NUCLEOTIDE SEQUENCE [LARGE SCALE GENOMIC DNA]</scope>
    <source>
        <strain evidence="7 8">OTSz_A_272</strain>
    </source>
</reference>
<dbReference type="GO" id="GO:0003700">
    <property type="term" value="F:DNA-binding transcription factor activity"/>
    <property type="evidence" value="ECO:0007669"/>
    <property type="project" value="InterPro"/>
</dbReference>
<dbReference type="InParanoid" id="A0A1B1AKA5"/>
<evidence type="ECO:0000256" key="2">
    <source>
        <dbReference type="ARBA" id="ARBA00023125"/>
    </source>
</evidence>
<keyword evidence="8" id="KW-1185">Reference proteome</keyword>
<evidence type="ECO:0000256" key="1">
    <source>
        <dbReference type="ARBA" id="ARBA00023015"/>
    </source>
</evidence>
<keyword evidence="5" id="KW-0472">Membrane</keyword>
<organism evidence="7 8">
    <name type="scientific">Candidatus Viadribacter manganicus</name>
    <dbReference type="NCBI Taxonomy" id="1759059"/>
    <lineage>
        <taxon>Bacteria</taxon>
        <taxon>Pseudomonadati</taxon>
        <taxon>Pseudomonadota</taxon>
        <taxon>Alphaproteobacteria</taxon>
        <taxon>Hyphomonadales</taxon>
        <taxon>Hyphomonadaceae</taxon>
        <taxon>Candidatus Viadribacter</taxon>
    </lineage>
</organism>
<dbReference type="STRING" id="1759059.ATE48_14200"/>
<dbReference type="GO" id="GO:0043565">
    <property type="term" value="F:sequence-specific DNA binding"/>
    <property type="evidence" value="ECO:0007669"/>
    <property type="project" value="InterPro"/>
</dbReference>
<feature type="transmembrane region" description="Helical" evidence="5">
    <location>
        <begin position="118"/>
        <end position="142"/>
    </location>
</feature>
<feature type="transmembrane region" description="Helical" evidence="5">
    <location>
        <begin position="94"/>
        <end position="112"/>
    </location>
</feature>
<dbReference type="Pfam" id="PF12833">
    <property type="entry name" value="HTH_18"/>
    <property type="match status" value="1"/>
</dbReference>
<sequence>MEPAVIWELVLRGFALGALAAVAAGLWRSGILAIQIAGALLTAGAAAYVLNSSGLTRDALGFASIPVHLLALGGAGWFWLFIVTLFEDRPISPTTLTAGGILTAVGLVGWLGRQEMSSPIWIGHNLIEAAFAIHGLFVIANSWRGDLVEARRRLRGPVLGVVTIYVIALSGFEIGEGLGLAQSWFPFAGAAALAFMCGLGAIAFLRAEPELFGGARSAQTPKDGLDAGDRLILTKLEALMAEGEAWKREGLTIGALAAETGAPEHKLRRLINDHLGFRNFAAFVNARRIDAAKARLADPAKARESISTIAFDLGFGSLGPFNRAFKEATGQTPTEWRRQRLAETENP</sequence>
<evidence type="ECO:0000256" key="4">
    <source>
        <dbReference type="SAM" id="MobiDB-lite"/>
    </source>
</evidence>
<feature type="transmembrane region" description="Helical" evidence="5">
    <location>
        <begin position="31"/>
        <end position="50"/>
    </location>
</feature>
<feature type="transmembrane region" description="Helical" evidence="5">
    <location>
        <begin position="154"/>
        <end position="172"/>
    </location>
</feature>
<dbReference type="KEGG" id="cbot:ATE48_14200"/>
<dbReference type="InterPro" id="IPR018060">
    <property type="entry name" value="HTH_AraC"/>
</dbReference>
<evidence type="ECO:0000256" key="5">
    <source>
        <dbReference type="SAM" id="Phobius"/>
    </source>
</evidence>
<dbReference type="PANTHER" id="PTHR43280:SF29">
    <property type="entry name" value="ARAC-FAMILY TRANSCRIPTIONAL REGULATOR"/>
    <property type="match status" value="1"/>
</dbReference>
<accession>A0A1B1AKA5</accession>
<feature type="transmembrane region" description="Helical" evidence="5">
    <location>
        <begin position="62"/>
        <end position="82"/>
    </location>
</feature>
<keyword evidence="2" id="KW-0238">DNA-binding</keyword>
<dbReference type="Proteomes" id="UP000092498">
    <property type="component" value="Chromosome"/>
</dbReference>
<dbReference type="InterPro" id="IPR018062">
    <property type="entry name" value="HTH_AraC-typ_CS"/>
</dbReference>
<dbReference type="EMBL" id="CP013244">
    <property type="protein sequence ID" value="ANP46983.1"/>
    <property type="molecule type" value="Genomic_DNA"/>
</dbReference>
<dbReference type="AlphaFoldDB" id="A0A1B1AKA5"/>
<proteinExistence type="predicted"/>
<protein>
    <recommendedName>
        <fullName evidence="6">HTH araC/xylS-type domain-containing protein</fullName>
    </recommendedName>
</protein>
<evidence type="ECO:0000259" key="6">
    <source>
        <dbReference type="PROSITE" id="PS01124"/>
    </source>
</evidence>
<keyword evidence="1" id="KW-0805">Transcription regulation</keyword>
<gene>
    <name evidence="7" type="ORF">ATE48_14200</name>
</gene>
<dbReference type="SUPFAM" id="SSF46689">
    <property type="entry name" value="Homeodomain-like"/>
    <property type="match status" value="1"/>
</dbReference>
<keyword evidence="3" id="KW-0804">Transcription</keyword>
<keyword evidence="5" id="KW-0812">Transmembrane</keyword>
<keyword evidence="5" id="KW-1133">Transmembrane helix</keyword>
<dbReference type="PROSITE" id="PS01124">
    <property type="entry name" value="HTH_ARAC_FAMILY_2"/>
    <property type="match status" value="1"/>
</dbReference>
<feature type="transmembrane region" description="Helical" evidence="5">
    <location>
        <begin position="184"/>
        <end position="205"/>
    </location>
</feature>
<evidence type="ECO:0000313" key="8">
    <source>
        <dbReference type="Proteomes" id="UP000092498"/>
    </source>
</evidence>
<dbReference type="SMART" id="SM00342">
    <property type="entry name" value="HTH_ARAC"/>
    <property type="match status" value="1"/>
</dbReference>
<feature type="region of interest" description="Disordered" evidence="4">
    <location>
        <begin position="328"/>
        <end position="347"/>
    </location>
</feature>
<dbReference type="InterPro" id="IPR020449">
    <property type="entry name" value="Tscrpt_reg_AraC-type_HTH"/>
</dbReference>
<evidence type="ECO:0000313" key="7">
    <source>
        <dbReference type="EMBL" id="ANP46983.1"/>
    </source>
</evidence>
<dbReference type="Gene3D" id="1.10.10.60">
    <property type="entry name" value="Homeodomain-like"/>
    <property type="match status" value="1"/>
</dbReference>
<dbReference type="PANTHER" id="PTHR43280">
    <property type="entry name" value="ARAC-FAMILY TRANSCRIPTIONAL REGULATOR"/>
    <property type="match status" value="1"/>
</dbReference>